<dbReference type="GO" id="GO:0005524">
    <property type="term" value="F:ATP binding"/>
    <property type="evidence" value="ECO:0007669"/>
    <property type="project" value="UniProtKB-KW"/>
</dbReference>
<gene>
    <name evidence="3" type="primary">argS</name>
    <name evidence="3" type="ORF">COT96_00835</name>
</gene>
<dbReference type="SUPFAM" id="SSF55190">
    <property type="entry name" value="Arginyl-tRNA synthetase (ArgRS), N-terminal 'additional' domain"/>
    <property type="match status" value="1"/>
</dbReference>
<dbReference type="AlphaFoldDB" id="A0A2M6WRS4"/>
<keyword evidence="1" id="KW-0067">ATP-binding</keyword>
<keyword evidence="1" id="KW-0030">Aminoacyl-tRNA synthetase</keyword>
<evidence type="ECO:0000313" key="3">
    <source>
        <dbReference type="EMBL" id="PIT95509.1"/>
    </source>
</evidence>
<protein>
    <submittedName>
        <fullName evidence="3">Arginine--tRNA ligase</fullName>
    </submittedName>
</protein>
<feature type="non-terminal residue" evidence="3">
    <location>
        <position position="293"/>
    </location>
</feature>
<name>A0A2M6WRS4_9BACT</name>
<accession>A0A2M6WRS4</accession>
<proteinExistence type="inferred from homology"/>
<dbReference type="InterPro" id="IPR014729">
    <property type="entry name" value="Rossmann-like_a/b/a_fold"/>
</dbReference>
<dbReference type="Gene3D" id="3.30.1360.70">
    <property type="entry name" value="Arginyl tRNA synthetase N-terminal domain"/>
    <property type="match status" value="1"/>
</dbReference>
<dbReference type="PANTHER" id="PTHR11956:SF11">
    <property type="entry name" value="ARGININE--TRNA LIGASE, MITOCHONDRIAL-RELATED"/>
    <property type="match status" value="1"/>
</dbReference>
<dbReference type="InterPro" id="IPR036695">
    <property type="entry name" value="Arg-tRNA-synth_N_sf"/>
</dbReference>
<dbReference type="GO" id="GO:0005737">
    <property type="term" value="C:cytoplasm"/>
    <property type="evidence" value="ECO:0007669"/>
    <property type="project" value="InterPro"/>
</dbReference>
<organism evidence="3 4">
    <name type="scientific">Candidatus Falkowbacteria bacterium CG10_big_fil_rev_8_21_14_0_10_38_22</name>
    <dbReference type="NCBI Taxonomy" id="1974564"/>
    <lineage>
        <taxon>Bacteria</taxon>
        <taxon>Candidatus Falkowiibacteriota</taxon>
    </lineage>
</organism>
<dbReference type="Gene3D" id="3.40.50.620">
    <property type="entry name" value="HUPs"/>
    <property type="match status" value="1"/>
</dbReference>
<evidence type="ECO:0000259" key="2">
    <source>
        <dbReference type="Pfam" id="PF00750"/>
    </source>
</evidence>
<dbReference type="PRINTS" id="PR01038">
    <property type="entry name" value="TRNASYNTHARG"/>
</dbReference>
<evidence type="ECO:0000313" key="4">
    <source>
        <dbReference type="Proteomes" id="UP000228964"/>
    </source>
</evidence>
<dbReference type="GO" id="GO:0004814">
    <property type="term" value="F:arginine-tRNA ligase activity"/>
    <property type="evidence" value="ECO:0007669"/>
    <property type="project" value="InterPro"/>
</dbReference>
<evidence type="ECO:0000256" key="1">
    <source>
        <dbReference type="RuleBase" id="RU363038"/>
    </source>
</evidence>
<dbReference type="Proteomes" id="UP000228964">
    <property type="component" value="Unassembled WGS sequence"/>
</dbReference>
<reference evidence="4" key="1">
    <citation type="submission" date="2017-09" db="EMBL/GenBank/DDBJ databases">
        <title>Depth-based differentiation of microbial function through sediment-hosted aquifers and enrichment of novel symbionts in the deep terrestrial subsurface.</title>
        <authorList>
            <person name="Probst A.J."/>
            <person name="Ladd B."/>
            <person name="Jarett J.K."/>
            <person name="Geller-Mcgrath D.E."/>
            <person name="Sieber C.M.K."/>
            <person name="Emerson J.B."/>
            <person name="Anantharaman K."/>
            <person name="Thomas B.C."/>
            <person name="Malmstrom R."/>
            <person name="Stieglmeier M."/>
            <person name="Klingl A."/>
            <person name="Woyke T."/>
            <person name="Ryan C.M."/>
            <person name="Banfield J.F."/>
        </authorList>
    </citation>
    <scope>NUCLEOTIDE SEQUENCE [LARGE SCALE GENOMIC DNA]</scope>
</reference>
<sequence>MSKIKINNIISTTKAIGPYLNFTFNKANLAREVIGEILKIKDNYGTNKSGRNKKVMVEYSNANTHKEYHVGHLRNICFGNAVAKILRANGYKVISVSYINDLGIHVAKTLWALEKFYKSPHTPFIKGVEKEGSKGYFLGKVYLRACQELAKDELAKGAVSLIMKKIASRQGAEYKLWQKTRTWSMAGFAKIYQELGIKFDRTFYESEYLEPGLDLVAKLYKERFLTKSDGAIIADLDKFNLGVLLFLRSDGTALYPVADLPLARDKFKKYKIDKSIYVVDIRQTLYFKQLFKV</sequence>
<comment type="caution">
    <text evidence="3">The sequence shown here is derived from an EMBL/GenBank/DDBJ whole genome shotgun (WGS) entry which is preliminary data.</text>
</comment>
<keyword evidence="1" id="KW-0648">Protein biosynthesis</keyword>
<feature type="domain" description="Arginyl-tRNA synthetase catalytic core" evidence="2">
    <location>
        <begin position="36"/>
        <end position="292"/>
    </location>
</feature>
<dbReference type="InterPro" id="IPR001278">
    <property type="entry name" value="Arg-tRNA-ligase"/>
</dbReference>
<dbReference type="GO" id="GO:0006420">
    <property type="term" value="P:arginyl-tRNA aminoacylation"/>
    <property type="evidence" value="ECO:0007669"/>
    <property type="project" value="InterPro"/>
</dbReference>
<dbReference type="InterPro" id="IPR035684">
    <property type="entry name" value="ArgRS_core"/>
</dbReference>
<dbReference type="EMBL" id="PFAO01000019">
    <property type="protein sequence ID" value="PIT95509.1"/>
    <property type="molecule type" value="Genomic_DNA"/>
</dbReference>
<keyword evidence="1 3" id="KW-0436">Ligase</keyword>
<dbReference type="SUPFAM" id="SSF52374">
    <property type="entry name" value="Nucleotidylyl transferase"/>
    <property type="match status" value="1"/>
</dbReference>
<dbReference type="PANTHER" id="PTHR11956">
    <property type="entry name" value="ARGINYL-TRNA SYNTHETASE"/>
    <property type="match status" value="1"/>
</dbReference>
<dbReference type="Pfam" id="PF00750">
    <property type="entry name" value="tRNA-synt_1d"/>
    <property type="match status" value="1"/>
</dbReference>
<keyword evidence="1" id="KW-0547">Nucleotide-binding</keyword>
<comment type="similarity">
    <text evidence="1">Belongs to the class-I aminoacyl-tRNA synthetase family.</text>
</comment>